<feature type="compositionally biased region" description="Polar residues" evidence="1">
    <location>
        <begin position="869"/>
        <end position="879"/>
    </location>
</feature>
<evidence type="ECO:0000313" key="3">
    <source>
        <dbReference type="Proteomes" id="UP000078512"/>
    </source>
</evidence>
<dbReference type="OrthoDB" id="2448563at2759"/>
<evidence type="ECO:0000313" key="2">
    <source>
        <dbReference type="EMBL" id="OAQ28645.1"/>
    </source>
</evidence>
<feature type="compositionally biased region" description="Pro residues" evidence="1">
    <location>
        <begin position="908"/>
        <end position="917"/>
    </location>
</feature>
<feature type="compositionally biased region" description="Acidic residues" evidence="1">
    <location>
        <begin position="855"/>
        <end position="867"/>
    </location>
</feature>
<feature type="region of interest" description="Disordered" evidence="1">
    <location>
        <begin position="904"/>
        <end position="969"/>
    </location>
</feature>
<protein>
    <submittedName>
        <fullName evidence="2">Uncharacterized protein</fullName>
    </submittedName>
</protein>
<evidence type="ECO:0000256" key="1">
    <source>
        <dbReference type="SAM" id="MobiDB-lite"/>
    </source>
</evidence>
<feature type="region of interest" description="Disordered" evidence="1">
    <location>
        <begin position="118"/>
        <end position="177"/>
    </location>
</feature>
<reference evidence="2 3" key="1">
    <citation type="submission" date="2016-05" db="EMBL/GenBank/DDBJ databases">
        <title>Genome sequencing reveals origins of a unique bacterial endosymbiosis in the earliest lineages of terrestrial Fungi.</title>
        <authorList>
            <consortium name="DOE Joint Genome Institute"/>
            <person name="Uehling J."/>
            <person name="Gryganskyi A."/>
            <person name="Hameed K."/>
            <person name="Tschaplinski T."/>
            <person name="Misztal P."/>
            <person name="Wu S."/>
            <person name="Desiro A."/>
            <person name="Vande Pol N."/>
            <person name="Du Z.-Y."/>
            <person name="Zienkiewicz A."/>
            <person name="Zienkiewicz K."/>
            <person name="Morin E."/>
            <person name="Tisserant E."/>
            <person name="Splivallo R."/>
            <person name="Hainaut M."/>
            <person name="Henrissat B."/>
            <person name="Ohm R."/>
            <person name="Kuo A."/>
            <person name="Yan J."/>
            <person name="Lipzen A."/>
            <person name="Nolan M."/>
            <person name="Labutti K."/>
            <person name="Barry K."/>
            <person name="Goldstein A."/>
            <person name="Labbe J."/>
            <person name="Schadt C."/>
            <person name="Tuskan G."/>
            <person name="Grigoriev I."/>
            <person name="Martin F."/>
            <person name="Vilgalys R."/>
            <person name="Bonito G."/>
        </authorList>
    </citation>
    <scope>NUCLEOTIDE SEQUENCE [LARGE SCALE GENOMIC DNA]</scope>
    <source>
        <strain evidence="2 3">AG-77</strain>
    </source>
</reference>
<feature type="compositionally biased region" description="Basic and acidic residues" evidence="1">
    <location>
        <begin position="25"/>
        <end position="34"/>
    </location>
</feature>
<name>A0A197JTW6_9FUNG</name>
<feature type="compositionally biased region" description="Polar residues" evidence="1">
    <location>
        <begin position="579"/>
        <end position="592"/>
    </location>
</feature>
<accession>A0A197JTW6</accession>
<feature type="compositionally biased region" description="Low complexity" evidence="1">
    <location>
        <begin position="440"/>
        <end position="453"/>
    </location>
</feature>
<feature type="region of interest" description="Disordered" evidence="1">
    <location>
        <begin position="25"/>
        <end position="47"/>
    </location>
</feature>
<feature type="region of interest" description="Disordered" evidence="1">
    <location>
        <begin position="836"/>
        <end position="888"/>
    </location>
</feature>
<dbReference type="AlphaFoldDB" id="A0A197JTW6"/>
<feature type="compositionally biased region" description="Polar residues" evidence="1">
    <location>
        <begin position="150"/>
        <end position="177"/>
    </location>
</feature>
<feature type="compositionally biased region" description="Polar residues" evidence="1">
    <location>
        <begin position="601"/>
        <end position="611"/>
    </location>
</feature>
<feature type="compositionally biased region" description="Polar residues" evidence="1">
    <location>
        <begin position="123"/>
        <end position="139"/>
    </location>
</feature>
<gene>
    <name evidence="2" type="ORF">K457DRAFT_126677</name>
</gene>
<sequence>MNPLLGHQLQRQTILLDEQQLQELKHKQPTKETVEATGKSPGSTAQTPYFDSILEAEEGGRKAEQLNDGLTLRMAHPKLIHPTPVVATKHSPILEAIDKLEILALTMDLTSEIKARSEEEQKSVLTNHNCPEPQETSLSPMLKALPPSKAPSNLTLDESQGTQQNGRAATQSNTSNELPAIVVAYPSKTPVSPPLASSAQSTISTNVPLSAISSTRSPSSLLEMCTDAPITSSSLRTSSITGTLDTIIIRRGHYAMHEKAENEHTPKPITDSKHQIQQHIQQTESDACFSAGSAAIKGSLATLPVVHSPSLQLLTLESSPHSMSSHSPKIPRALPFVKKRSSLYTHQSLAQSESQIDHHVPYSAEVTRSNDIRQSGSVLASTSSTFFNIGSPSCSRSYSNTSSMSLATTQPFATTSNSTRTKRVSQLSHDTCTQPPPVPTNLTTNSSTKSSNLRPFPHFFNTGHQYPMSTPSHSQSTPALLSHHQVDVAKEPSALFQTGCTCRNKQISGPCLFHKKLPSLPVSQLDDPTALFKEKTKSSRISIMPTAASIRSFVASIKKPRSKAASIQSLAELDGPFSRESQLQSRSNTSLPLAQPEESTKNYGLSLTTSQHRNRKEPSSIVRRAVKRHAGADVPLSASPGLSKENLDLQKAKRHAVYGLKGQTSFPSNHSSRQSLSRNGQLYLCPMSVSTPCLVHPVPFTKATTGNKYTARSVSTTVRIQQATESTPNPSLQGGAHVTAVNAHAEIVVQPHFAGTSAISRQGGVIANSNTFIPPIERSQSFLPASSPAHRTGPYSKENITFFEPFQALPKSRGGNSSSYISFHFDLSHLEKAEHKDEYDSASTTKANVDRTEQDSVDGSDGEDDENVMNNLRYNSSSPPVHPSISLPNVTLSSSDLLPVHLRNRVIVPPPPPPPRTRPQGAEQEDNSSDKNDGPFQTLHQHLRKAPTSASASSPSLRLPSQLQSDQQNPLKRLLGYTEALEPQREPFKNKGGYKLVYGITPGNTVKLLTIVSLDCVTAHSPGSDSSW</sequence>
<dbReference type="Proteomes" id="UP000078512">
    <property type="component" value="Unassembled WGS sequence"/>
</dbReference>
<proteinExistence type="predicted"/>
<feature type="compositionally biased region" description="Low complexity" evidence="1">
    <location>
        <begin position="946"/>
        <end position="967"/>
    </location>
</feature>
<feature type="region of interest" description="Disordered" evidence="1">
    <location>
        <begin position="428"/>
        <end position="453"/>
    </location>
</feature>
<organism evidence="2 3">
    <name type="scientific">Linnemannia elongata AG-77</name>
    <dbReference type="NCBI Taxonomy" id="1314771"/>
    <lineage>
        <taxon>Eukaryota</taxon>
        <taxon>Fungi</taxon>
        <taxon>Fungi incertae sedis</taxon>
        <taxon>Mucoromycota</taxon>
        <taxon>Mortierellomycotina</taxon>
        <taxon>Mortierellomycetes</taxon>
        <taxon>Mortierellales</taxon>
        <taxon>Mortierellaceae</taxon>
        <taxon>Linnemannia</taxon>
    </lineage>
</organism>
<feature type="region of interest" description="Disordered" evidence="1">
    <location>
        <begin position="577"/>
        <end position="619"/>
    </location>
</feature>
<keyword evidence="3" id="KW-1185">Reference proteome</keyword>
<dbReference type="EMBL" id="KV442047">
    <property type="protein sequence ID" value="OAQ28645.1"/>
    <property type="molecule type" value="Genomic_DNA"/>
</dbReference>